<organism evidence="1 2">
    <name type="scientific">Halomonas salipaludis</name>
    <dbReference type="NCBI Taxonomy" id="2032625"/>
    <lineage>
        <taxon>Bacteria</taxon>
        <taxon>Pseudomonadati</taxon>
        <taxon>Pseudomonadota</taxon>
        <taxon>Gammaproteobacteria</taxon>
        <taxon>Oceanospirillales</taxon>
        <taxon>Halomonadaceae</taxon>
        <taxon>Halomonas</taxon>
    </lineage>
</organism>
<protein>
    <recommendedName>
        <fullName evidence="3">Lipoprotein</fullName>
    </recommendedName>
</protein>
<sequence>MAMYGRSRYRPLLAAGLALTVTLLGGCAARIMPESQLDTPQPVYLVDHGRHASLVIPHEDGLTRYSFGEWRWYVEGRRGAMAGLSALLWPTAGGLGRKEHAALEAPPLPARVTPEGRQQVYALNAEAVRVEALRRRLDAYHAGAPEPPVYSETFGLYFVPYSRHYWAGHQSNLKVVEWLQELGMQVQGSAWLSRWRIVED</sequence>
<evidence type="ECO:0008006" key="3">
    <source>
        <dbReference type="Google" id="ProtNLM"/>
    </source>
</evidence>
<keyword evidence="2" id="KW-1185">Reference proteome</keyword>
<gene>
    <name evidence="1" type="ORF">CK498_00960</name>
</gene>
<name>A0A2A2F214_9GAMM</name>
<evidence type="ECO:0000313" key="1">
    <source>
        <dbReference type="EMBL" id="PAU78978.1"/>
    </source>
</evidence>
<comment type="caution">
    <text evidence="1">The sequence shown here is derived from an EMBL/GenBank/DDBJ whole genome shotgun (WGS) entry which is preliminary data.</text>
</comment>
<dbReference type="PROSITE" id="PS51257">
    <property type="entry name" value="PROKAR_LIPOPROTEIN"/>
    <property type="match status" value="1"/>
</dbReference>
<dbReference type="EMBL" id="NSKB01000001">
    <property type="protein sequence ID" value="PAU78978.1"/>
    <property type="molecule type" value="Genomic_DNA"/>
</dbReference>
<accession>A0A2A2F214</accession>
<evidence type="ECO:0000313" key="2">
    <source>
        <dbReference type="Proteomes" id="UP000217771"/>
    </source>
</evidence>
<dbReference type="AlphaFoldDB" id="A0A2A2F214"/>
<proteinExistence type="predicted"/>
<dbReference type="Proteomes" id="UP000217771">
    <property type="component" value="Unassembled WGS sequence"/>
</dbReference>
<reference evidence="1 2" key="1">
    <citation type="submission" date="2017-08" db="EMBL/GenBank/DDBJ databases">
        <title>Halomonas alkalisoli sp. nov., isolated from saline alkaline soil.</title>
        <authorList>
            <person name="Wang D."/>
            <person name="Zhang G."/>
        </authorList>
    </citation>
    <scope>NUCLEOTIDE SEQUENCE [LARGE SCALE GENOMIC DNA]</scope>
    <source>
        <strain evidence="1 2">WRN001</strain>
    </source>
</reference>